<dbReference type="PANTHER" id="PTHR40446">
    <property type="entry name" value="N-ACETYLGLUCOSAMINE-1-PHOSPHODIESTER ALPHA-N-ACETYLGLUCOSAMINIDASE"/>
    <property type="match status" value="1"/>
</dbReference>
<evidence type="ECO:0000313" key="3">
    <source>
        <dbReference type="EMBL" id="GHB81143.1"/>
    </source>
</evidence>
<reference evidence="4" key="1">
    <citation type="journal article" date="2019" name="Int. J. Syst. Evol. Microbiol.">
        <title>The Global Catalogue of Microorganisms (GCM) 10K type strain sequencing project: providing services to taxonomists for standard genome sequencing and annotation.</title>
        <authorList>
            <consortium name="The Broad Institute Genomics Platform"/>
            <consortium name="The Broad Institute Genome Sequencing Center for Infectious Disease"/>
            <person name="Wu L."/>
            <person name="Ma J."/>
        </authorList>
    </citation>
    <scope>NUCLEOTIDE SEQUENCE [LARGE SCALE GENOMIC DNA]</scope>
    <source>
        <strain evidence="4">JCM 4738</strain>
    </source>
</reference>
<dbReference type="PANTHER" id="PTHR40446:SF2">
    <property type="entry name" value="N-ACETYLGLUCOSAMINE-1-PHOSPHODIESTER ALPHA-N-ACETYLGLUCOSAMINIDASE"/>
    <property type="match status" value="1"/>
</dbReference>
<keyword evidence="4" id="KW-1185">Reference proteome</keyword>
<proteinExistence type="predicted"/>
<feature type="chain" id="PRO_5045512333" description="Phosphodiester glycosidase domain-containing protein" evidence="1">
    <location>
        <begin position="20"/>
        <end position="423"/>
    </location>
</feature>
<dbReference type="EMBL" id="BMVP01000019">
    <property type="protein sequence ID" value="GHB81143.1"/>
    <property type="molecule type" value="Genomic_DNA"/>
</dbReference>
<name>A0ABQ3F162_9ACTN</name>
<dbReference type="InterPro" id="IPR018711">
    <property type="entry name" value="NAGPA"/>
</dbReference>
<protein>
    <recommendedName>
        <fullName evidence="2">Phosphodiester glycosidase domain-containing protein</fullName>
    </recommendedName>
</protein>
<keyword evidence="1" id="KW-0732">Signal</keyword>
<evidence type="ECO:0000313" key="4">
    <source>
        <dbReference type="Proteomes" id="UP000642673"/>
    </source>
</evidence>
<evidence type="ECO:0000259" key="2">
    <source>
        <dbReference type="Pfam" id="PF09992"/>
    </source>
</evidence>
<dbReference type="PROSITE" id="PS51257">
    <property type="entry name" value="PROKAR_LIPOPROTEIN"/>
    <property type="match status" value="1"/>
</dbReference>
<feature type="signal peptide" evidence="1">
    <location>
        <begin position="1"/>
        <end position="19"/>
    </location>
</feature>
<organism evidence="3 4">
    <name type="scientific">Streptomyces cirratus</name>
    <dbReference type="NCBI Taxonomy" id="68187"/>
    <lineage>
        <taxon>Bacteria</taxon>
        <taxon>Bacillati</taxon>
        <taxon>Actinomycetota</taxon>
        <taxon>Actinomycetes</taxon>
        <taxon>Kitasatosporales</taxon>
        <taxon>Streptomycetaceae</taxon>
        <taxon>Streptomyces</taxon>
    </lineage>
</organism>
<accession>A0ABQ3F162</accession>
<evidence type="ECO:0000256" key="1">
    <source>
        <dbReference type="SAM" id="SignalP"/>
    </source>
</evidence>
<gene>
    <name evidence="3" type="ORF">GCM10010347_59910</name>
</gene>
<sequence length="423" mass="43236">MSSMARRTALAVVLTTALAVTGCSGPAGTPAGRDSADEQARDVSLPRGVSYSAIVRELDGRSPSHIHVLTIAPTTRARVVGLHGGGLARAETVRKMAASAGALAAVNASYFDIHTGKYYGGYEGDPLGLYAEGGKLLSEATNGRPALLLGYTGGRLDARVDEITTDDQVTSDDGESQELDGLNRVPGRVLGCGGVGGDRLSDTEEPMQEPYGGLCTDTSELVAFTQEWGARTPPGPPGSLEAVLDADGRVVSVRKPAGGNLPKNGSTLYGIGSGVDWLRAHAPKGSVITRSVRMKDPTGQVVPGPVETAVGGRYRLLRDGASALGEDAALTRRAPRTAAGVTADGTLLLVTIDGRESGVSAGATLGEAADLMASLGAENAVGLDGGGSTTVVVGGKLRNRPRETEGQPVTERPVANALALLDH</sequence>
<dbReference type="Proteomes" id="UP000642673">
    <property type="component" value="Unassembled WGS sequence"/>
</dbReference>
<comment type="caution">
    <text evidence="3">The sequence shown here is derived from an EMBL/GenBank/DDBJ whole genome shotgun (WGS) entry which is preliminary data.</text>
</comment>
<feature type="domain" description="Phosphodiester glycosidase" evidence="2">
    <location>
        <begin position="242"/>
        <end position="420"/>
    </location>
</feature>
<dbReference type="Pfam" id="PF09992">
    <property type="entry name" value="NAGPA"/>
    <property type="match status" value="1"/>
</dbReference>